<reference evidence="6 7" key="1">
    <citation type="submission" date="2019-05" db="EMBL/GenBank/DDBJ databases">
        <title>Panacibacter sp. strain 17mud1-8 Genome sequencing and assembly.</title>
        <authorList>
            <person name="Chhetri G."/>
        </authorList>
    </citation>
    <scope>NUCLEOTIDE SEQUENCE [LARGE SCALE GENOMIC DNA]</scope>
    <source>
        <strain evidence="6 7">17mud1-8</strain>
    </source>
</reference>
<dbReference type="InterPro" id="IPR003593">
    <property type="entry name" value="AAA+_ATPase"/>
</dbReference>
<evidence type="ECO:0000256" key="4">
    <source>
        <dbReference type="SAM" id="MobiDB-lite"/>
    </source>
</evidence>
<gene>
    <name evidence="6" type="ORF">FC093_14740</name>
</gene>
<keyword evidence="3 6" id="KW-0067">ATP-binding</keyword>
<dbReference type="RefSeq" id="WP_137262572.1">
    <property type="nucleotide sequence ID" value="NZ_SZQL01000012.1"/>
</dbReference>
<sequence length="531" mass="59651">MLILQNIAYLHPNKELLFSNINLTVNNHEKLALIGNNGVGKSTLLKIIAGALQPSDGQLSIGTKPYYVPQIFGQYNHLTIAQALRIEDKINALKAILNGNVTEANLAILDDDWTIEERCTAALHYWHLEGLDLTQKMETLSGGQKTKVFLAGISIHQHQFVLLDEPSNHLDTAGRQLLYSFVQSTSSTLMIVSHDRKSLNLLDTICELSRRGITVYGGNYEFYAVQKEIENNALNEDIKSTEKALRKAKEKERETVERQQKLDARGRKKQEKAGTPTIMLNTLRNNAEKSTSKIKSVHAEKIGGISQELQALRKELPEIDKMKFGFDNAALHKGKILFTATGINFSYSLQSLWNENLNIQIVSGERVALKGLNGSGKTTLIKIMLGKLEPTTGTVYRAHSTSVYIDQDYSLIDDRLNVYEQALRFNTSALQEHEIKIRLSRFLFTKEDWDKACSALSGGEKMRLMLCCLTISNQSPDIIVLDEPTNNLDLQNIEILTAAINEYQGTLIVVSHDDYFLEQIQVVRTIELSSF</sequence>
<dbReference type="EMBL" id="SZQL01000012">
    <property type="protein sequence ID" value="TKK67142.1"/>
    <property type="molecule type" value="Genomic_DNA"/>
</dbReference>
<dbReference type="FunFam" id="3.40.50.300:FF:001320">
    <property type="entry name" value="Heme ABC transporter ATP-binding protein"/>
    <property type="match status" value="1"/>
</dbReference>
<evidence type="ECO:0000256" key="3">
    <source>
        <dbReference type="ARBA" id="ARBA00022840"/>
    </source>
</evidence>
<feature type="domain" description="ABC transporter" evidence="5">
    <location>
        <begin position="2"/>
        <end position="242"/>
    </location>
</feature>
<dbReference type="PROSITE" id="PS50893">
    <property type="entry name" value="ABC_TRANSPORTER_2"/>
    <property type="match status" value="2"/>
</dbReference>
<comment type="caution">
    <text evidence="6">The sequence shown here is derived from an EMBL/GenBank/DDBJ whole genome shotgun (WGS) entry which is preliminary data.</text>
</comment>
<dbReference type="Proteomes" id="UP000305848">
    <property type="component" value="Unassembled WGS sequence"/>
</dbReference>
<dbReference type="Gene3D" id="3.40.50.300">
    <property type="entry name" value="P-loop containing nucleotide triphosphate hydrolases"/>
    <property type="match status" value="2"/>
</dbReference>
<keyword evidence="7" id="KW-1185">Reference proteome</keyword>
<keyword evidence="1" id="KW-0677">Repeat</keyword>
<dbReference type="AlphaFoldDB" id="A0A4U3KXL2"/>
<proteinExistence type="predicted"/>
<organism evidence="6 7">
    <name type="scientific">Ilyomonas limi</name>
    <dbReference type="NCBI Taxonomy" id="2575867"/>
    <lineage>
        <taxon>Bacteria</taxon>
        <taxon>Pseudomonadati</taxon>
        <taxon>Bacteroidota</taxon>
        <taxon>Chitinophagia</taxon>
        <taxon>Chitinophagales</taxon>
        <taxon>Chitinophagaceae</taxon>
        <taxon>Ilyomonas</taxon>
    </lineage>
</organism>
<dbReference type="SUPFAM" id="SSF52540">
    <property type="entry name" value="P-loop containing nucleoside triphosphate hydrolases"/>
    <property type="match status" value="2"/>
</dbReference>
<dbReference type="PANTHER" id="PTHR19211:SF6">
    <property type="entry name" value="BLL7188 PROTEIN"/>
    <property type="match status" value="1"/>
</dbReference>
<dbReference type="InterPro" id="IPR050611">
    <property type="entry name" value="ABCF"/>
</dbReference>
<dbReference type="Pfam" id="PF00005">
    <property type="entry name" value="ABC_tran"/>
    <property type="match status" value="2"/>
</dbReference>
<dbReference type="InterPro" id="IPR017871">
    <property type="entry name" value="ABC_transporter-like_CS"/>
</dbReference>
<dbReference type="SMART" id="SM00382">
    <property type="entry name" value="AAA"/>
    <property type="match status" value="2"/>
</dbReference>
<evidence type="ECO:0000256" key="1">
    <source>
        <dbReference type="ARBA" id="ARBA00022737"/>
    </source>
</evidence>
<protein>
    <submittedName>
        <fullName evidence="6">ABC-F family ATP-binding cassette domain-containing protein</fullName>
    </submittedName>
</protein>
<dbReference type="InterPro" id="IPR027417">
    <property type="entry name" value="P-loop_NTPase"/>
</dbReference>
<name>A0A4U3KXL2_9BACT</name>
<dbReference type="PANTHER" id="PTHR19211">
    <property type="entry name" value="ATP-BINDING TRANSPORT PROTEIN-RELATED"/>
    <property type="match status" value="1"/>
</dbReference>
<accession>A0A4U3KXL2</accession>
<dbReference type="CDD" id="cd03221">
    <property type="entry name" value="ABCF_EF-3"/>
    <property type="match status" value="1"/>
</dbReference>
<evidence type="ECO:0000259" key="5">
    <source>
        <dbReference type="PROSITE" id="PS50893"/>
    </source>
</evidence>
<dbReference type="InterPro" id="IPR003439">
    <property type="entry name" value="ABC_transporter-like_ATP-bd"/>
</dbReference>
<feature type="domain" description="ABC transporter" evidence="5">
    <location>
        <begin position="331"/>
        <end position="528"/>
    </location>
</feature>
<keyword evidence="2" id="KW-0547">Nucleotide-binding</keyword>
<dbReference type="PROSITE" id="PS00211">
    <property type="entry name" value="ABC_TRANSPORTER_1"/>
    <property type="match status" value="2"/>
</dbReference>
<evidence type="ECO:0000256" key="2">
    <source>
        <dbReference type="ARBA" id="ARBA00022741"/>
    </source>
</evidence>
<dbReference type="GO" id="GO:0016887">
    <property type="term" value="F:ATP hydrolysis activity"/>
    <property type="evidence" value="ECO:0007669"/>
    <property type="project" value="InterPro"/>
</dbReference>
<evidence type="ECO:0000313" key="6">
    <source>
        <dbReference type="EMBL" id="TKK67142.1"/>
    </source>
</evidence>
<dbReference type="GO" id="GO:0005524">
    <property type="term" value="F:ATP binding"/>
    <property type="evidence" value="ECO:0007669"/>
    <property type="project" value="UniProtKB-KW"/>
</dbReference>
<feature type="compositionally biased region" description="Basic and acidic residues" evidence="4">
    <location>
        <begin position="248"/>
        <end position="265"/>
    </location>
</feature>
<evidence type="ECO:0000313" key="7">
    <source>
        <dbReference type="Proteomes" id="UP000305848"/>
    </source>
</evidence>
<feature type="region of interest" description="Disordered" evidence="4">
    <location>
        <begin position="248"/>
        <end position="273"/>
    </location>
</feature>
<dbReference type="OrthoDB" id="613473at2"/>